<dbReference type="EMBL" id="JAUESC010000381">
    <property type="protein sequence ID" value="KAK0590361.1"/>
    <property type="molecule type" value="Genomic_DNA"/>
</dbReference>
<protein>
    <submittedName>
        <fullName evidence="1">Uncharacterized protein</fullName>
    </submittedName>
</protein>
<reference evidence="1" key="1">
    <citation type="journal article" date="2022" name="Plant J.">
        <title>Strategies of tolerance reflected in two North American maple genomes.</title>
        <authorList>
            <person name="McEvoy S.L."/>
            <person name="Sezen U.U."/>
            <person name="Trouern-Trend A."/>
            <person name="McMahon S.M."/>
            <person name="Schaberg P.G."/>
            <person name="Yang J."/>
            <person name="Wegrzyn J.L."/>
            <person name="Swenson N.G."/>
        </authorList>
    </citation>
    <scope>NUCLEOTIDE SEQUENCE</scope>
    <source>
        <strain evidence="1">NS2018</strain>
    </source>
</reference>
<evidence type="ECO:0000313" key="2">
    <source>
        <dbReference type="Proteomes" id="UP001168877"/>
    </source>
</evidence>
<keyword evidence="2" id="KW-1185">Reference proteome</keyword>
<proteinExistence type="predicted"/>
<name>A0AA39SCU8_ACESA</name>
<organism evidence="1 2">
    <name type="scientific">Acer saccharum</name>
    <name type="common">Sugar maple</name>
    <dbReference type="NCBI Taxonomy" id="4024"/>
    <lineage>
        <taxon>Eukaryota</taxon>
        <taxon>Viridiplantae</taxon>
        <taxon>Streptophyta</taxon>
        <taxon>Embryophyta</taxon>
        <taxon>Tracheophyta</taxon>
        <taxon>Spermatophyta</taxon>
        <taxon>Magnoliopsida</taxon>
        <taxon>eudicotyledons</taxon>
        <taxon>Gunneridae</taxon>
        <taxon>Pentapetalae</taxon>
        <taxon>rosids</taxon>
        <taxon>malvids</taxon>
        <taxon>Sapindales</taxon>
        <taxon>Sapindaceae</taxon>
        <taxon>Hippocastanoideae</taxon>
        <taxon>Acereae</taxon>
        <taxon>Acer</taxon>
    </lineage>
</organism>
<dbReference type="Proteomes" id="UP001168877">
    <property type="component" value="Unassembled WGS sequence"/>
</dbReference>
<sequence length="133" mass="15189">MDLSIAMVPSIPYMAAHVRQLFHGFRRTRILRVSTAFLKIATKFFRNINPMFLMMNFWHLQLTTCIERYEILTVLNFLTCLPFVNTLSVIPTGLTRKFTLSVKGTPPSSAFLRALEEIKTAALTYGNADIKCL</sequence>
<gene>
    <name evidence="1" type="ORF">LWI29_025918</name>
</gene>
<accession>A0AA39SCU8</accession>
<comment type="caution">
    <text evidence="1">The sequence shown here is derived from an EMBL/GenBank/DDBJ whole genome shotgun (WGS) entry which is preliminary data.</text>
</comment>
<dbReference type="AlphaFoldDB" id="A0AA39SCU8"/>
<reference evidence="1" key="2">
    <citation type="submission" date="2023-06" db="EMBL/GenBank/DDBJ databases">
        <authorList>
            <person name="Swenson N.G."/>
            <person name="Wegrzyn J.L."/>
            <person name="Mcevoy S.L."/>
        </authorList>
    </citation>
    <scope>NUCLEOTIDE SEQUENCE</scope>
    <source>
        <strain evidence="1">NS2018</strain>
        <tissue evidence="1">Leaf</tissue>
    </source>
</reference>
<evidence type="ECO:0000313" key="1">
    <source>
        <dbReference type="EMBL" id="KAK0590361.1"/>
    </source>
</evidence>